<keyword evidence="5 7" id="KW-0472">Membrane</keyword>
<evidence type="ECO:0000256" key="3">
    <source>
        <dbReference type="ARBA" id="ARBA00022692"/>
    </source>
</evidence>
<dbReference type="InterPro" id="IPR002549">
    <property type="entry name" value="AI-2E-like"/>
</dbReference>
<keyword evidence="9" id="KW-1185">Reference proteome</keyword>
<evidence type="ECO:0000256" key="6">
    <source>
        <dbReference type="SAM" id="MobiDB-lite"/>
    </source>
</evidence>
<dbReference type="GO" id="GO:0016020">
    <property type="term" value="C:membrane"/>
    <property type="evidence" value="ECO:0007669"/>
    <property type="project" value="UniProtKB-SubCell"/>
</dbReference>
<feature type="transmembrane region" description="Helical" evidence="7">
    <location>
        <begin position="117"/>
        <end position="137"/>
    </location>
</feature>
<protein>
    <recommendedName>
        <fullName evidence="10">Transmembrane protein 245</fullName>
    </recommendedName>
</protein>
<evidence type="ECO:0008006" key="10">
    <source>
        <dbReference type="Google" id="ProtNLM"/>
    </source>
</evidence>
<sequence length="919" mass="102820">MDTRSPLENIFSVIGSLPQGHDKPVKHALYNAVALFLLFLSCAAGYAVYMILEPFIKPLMWAVLVGSALHPIKRSLRYKFQTWFETLECTNTPVVFGIILIPFNILNDLSEFIGEIIWTRLKLIIAVCILIPMLHLIYFYTPKIVVAVIWQVIVLSFKSLNFILNISSFWLVLVILVGYLSLVFFIWMPENNTKFHYASILIWLLCSCSVARLFWSFQLPVFILLQGIFFGGFLSEVYEIHHTMSRTGHPISISKSLSLAFHDKPLDLDESENNSSGNEKETSQKSNGLTEKIETIKADGDGAISSTTEKEKDPWGLELFEEQATPVTRADSELSNSVLITSQGIHLIQQQSNQTPDINELLKPAARKKDKILKRSLSQPQLLKSSTKLHKGTILSLGKKLSLSYSNSSLIAESYGSTFYLYTVLWLCIMMLFWKNIMLLPLLPVPILFYMLKHLGVYLGLWNYLYNMCMDVFHTAKAWCEERHDALVPVPIRGLYRVIHRANTVLKMSINDSIDTVASCVVILGLIVFLICASIFIALQIYAEAIMLVQMTGNVINQTVVHNPELRQVLPPAWDDTIDSILDNAYQYGREGISKAVKGMMSDVDTAKSEKLEQQILELWDRVYQNWMSPNNSNGPQVTEEAVRSSWEAFITDIQKSSEMLNVNALVDFGKQNIGTLMSLLESIWGILKGNISLILSSFSTFLSVILGGGTAVMNFILNSVVFLTTLFYLLNSSSDLYKPLEVLINFSPSSRRFGHALEAAINGVFSASFKMAAFYGLWTWFIHNLFCVKIVYLPSAFATILGAVPFLGTYWACIPAVLDLWLAQDRGIAAILFAVFQFLPTSVVDTTIYKEIKGGGHPYLTGLAIAGGIFCLGVEGAIIGPMLLCGLYVAVDLSTSLFRESPSEGSLNLRIHQLQDSS</sequence>
<feature type="transmembrane region" description="Helical" evidence="7">
    <location>
        <begin position="860"/>
        <end position="892"/>
    </location>
</feature>
<evidence type="ECO:0000256" key="7">
    <source>
        <dbReference type="SAM" id="Phobius"/>
    </source>
</evidence>
<dbReference type="EMBL" id="CAACVG010008328">
    <property type="protein sequence ID" value="VEN49352.1"/>
    <property type="molecule type" value="Genomic_DNA"/>
</dbReference>
<feature type="transmembrane region" description="Helical" evidence="7">
    <location>
        <begin position="791"/>
        <end position="814"/>
    </location>
</feature>
<feature type="transmembrane region" description="Helical" evidence="7">
    <location>
        <begin position="221"/>
        <end position="238"/>
    </location>
</feature>
<feature type="transmembrane region" description="Helical" evidence="7">
    <location>
        <begin position="28"/>
        <end position="49"/>
    </location>
</feature>
<dbReference type="Pfam" id="PF01594">
    <property type="entry name" value="AI-2E_transport"/>
    <property type="match status" value="1"/>
</dbReference>
<evidence type="ECO:0000256" key="4">
    <source>
        <dbReference type="ARBA" id="ARBA00022989"/>
    </source>
</evidence>
<feature type="transmembrane region" description="Helical" evidence="7">
    <location>
        <begin position="760"/>
        <end position="779"/>
    </location>
</feature>
<proteinExistence type="inferred from homology"/>
<feature type="transmembrane region" description="Helical" evidence="7">
    <location>
        <begin position="195"/>
        <end position="215"/>
    </location>
</feature>
<feature type="region of interest" description="Disordered" evidence="6">
    <location>
        <begin position="268"/>
        <end position="291"/>
    </location>
</feature>
<keyword evidence="3 7" id="KW-0812">Transmembrane</keyword>
<dbReference type="Proteomes" id="UP000410492">
    <property type="component" value="Unassembled WGS sequence"/>
</dbReference>
<evidence type="ECO:0000313" key="8">
    <source>
        <dbReference type="EMBL" id="VEN49352.1"/>
    </source>
</evidence>
<dbReference type="AlphaFoldDB" id="A0A653CNF8"/>
<comment type="subcellular location">
    <subcellularLocation>
        <location evidence="1">Membrane</location>
        <topology evidence="1">Multi-pass membrane protein</topology>
    </subcellularLocation>
</comment>
<name>A0A653CNF8_CALMS</name>
<keyword evidence="4 7" id="KW-1133">Transmembrane helix</keyword>
<feature type="transmembrane region" description="Helical" evidence="7">
    <location>
        <begin position="84"/>
        <end position="105"/>
    </location>
</feature>
<evidence type="ECO:0000256" key="1">
    <source>
        <dbReference type="ARBA" id="ARBA00004141"/>
    </source>
</evidence>
<dbReference type="OrthoDB" id="5970161at2759"/>
<evidence type="ECO:0000313" key="9">
    <source>
        <dbReference type="Proteomes" id="UP000410492"/>
    </source>
</evidence>
<feature type="transmembrane region" description="Helical" evidence="7">
    <location>
        <begin position="419"/>
        <end position="452"/>
    </location>
</feature>
<feature type="transmembrane region" description="Helical" evidence="7">
    <location>
        <begin position="144"/>
        <end position="163"/>
    </location>
</feature>
<dbReference type="PANTHER" id="PTHR21716">
    <property type="entry name" value="TRANSMEMBRANE PROTEIN"/>
    <property type="match status" value="1"/>
</dbReference>
<reference evidence="8 9" key="1">
    <citation type="submission" date="2019-01" db="EMBL/GenBank/DDBJ databases">
        <authorList>
            <person name="Sayadi A."/>
        </authorList>
    </citation>
    <scope>NUCLEOTIDE SEQUENCE [LARGE SCALE GENOMIC DNA]</scope>
</reference>
<evidence type="ECO:0000256" key="2">
    <source>
        <dbReference type="ARBA" id="ARBA00009773"/>
    </source>
</evidence>
<feature type="transmembrane region" description="Helical" evidence="7">
    <location>
        <begin position="713"/>
        <end position="731"/>
    </location>
</feature>
<accession>A0A653CNF8</accession>
<dbReference type="PANTHER" id="PTHR21716:SF4">
    <property type="entry name" value="TRANSMEMBRANE PROTEIN 245"/>
    <property type="match status" value="1"/>
</dbReference>
<feature type="transmembrane region" description="Helical" evidence="7">
    <location>
        <begin position="516"/>
        <end position="542"/>
    </location>
</feature>
<feature type="transmembrane region" description="Helical" evidence="7">
    <location>
        <begin position="821"/>
        <end position="840"/>
    </location>
</feature>
<feature type="transmembrane region" description="Helical" evidence="7">
    <location>
        <begin position="169"/>
        <end position="188"/>
    </location>
</feature>
<comment type="similarity">
    <text evidence="2">Belongs to the autoinducer-2 exporter (AI-2E) (TC 2.A.86) family.</text>
</comment>
<gene>
    <name evidence="8" type="ORF">CALMAC_LOCUS10498</name>
</gene>
<evidence type="ECO:0000256" key="5">
    <source>
        <dbReference type="ARBA" id="ARBA00023136"/>
    </source>
</evidence>
<organism evidence="8 9">
    <name type="scientific">Callosobruchus maculatus</name>
    <name type="common">Southern cowpea weevil</name>
    <name type="synonym">Pulse bruchid</name>
    <dbReference type="NCBI Taxonomy" id="64391"/>
    <lineage>
        <taxon>Eukaryota</taxon>
        <taxon>Metazoa</taxon>
        <taxon>Ecdysozoa</taxon>
        <taxon>Arthropoda</taxon>
        <taxon>Hexapoda</taxon>
        <taxon>Insecta</taxon>
        <taxon>Pterygota</taxon>
        <taxon>Neoptera</taxon>
        <taxon>Endopterygota</taxon>
        <taxon>Coleoptera</taxon>
        <taxon>Polyphaga</taxon>
        <taxon>Cucujiformia</taxon>
        <taxon>Chrysomeloidea</taxon>
        <taxon>Chrysomelidae</taxon>
        <taxon>Bruchinae</taxon>
        <taxon>Bruchini</taxon>
        <taxon>Callosobruchus</taxon>
    </lineage>
</organism>